<proteinExistence type="inferred from homology"/>
<keyword evidence="3 11" id="KW-0813">Transport</keyword>
<dbReference type="NCBIfam" id="TIGR01786">
    <property type="entry name" value="TonB-hemlactrns"/>
    <property type="match status" value="1"/>
</dbReference>
<keyword evidence="10 11" id="KW-0998">Cell outer membrane</keyword>
<feature type="short sequence motif" description="TonB C-terminal box" evidence="12">
    <location>
        <begin position="759"/>
        <end position="776"/>
    </location>
</feature>
<evidence type="ECO:0000259" key="16">
    <source>
        <dbReference type="Pfam" id="PF07715"/>
    </source>
</evidence>
<dbReference type="AlphaFoldDB" id="A0A5C8LX41"/>
<dbReference type="PROSITE" id="PS52016">
    <property type="entry name" value="TONB_DEPENDENT_REC_3"/>
    <property type="match status" value="1"/>
</dbReference>
<evidence type="ECO:0000256" key="3">
    <source>
        <dbReference type="ARBA" id="ARBA00022448"/>
    </source>
</evidence>
<dbReference type="InterPro" id="IPR011276">
    <property type="entry name" value="TonB_haem/Hb_rcpt"/>
</dbReference>
<feature type="chain" id="PRO_5022805590" evidence="14">
    <location>
        <begin position="23"/>
        <end position="776"/>
    </location>
</feature>
<dbReference type="InterPro" id="IPR037066">
    <property type="entry name" value="Plug_dom_sf"/>
</dbReference>
<evidence type="ECO:0000256" key="4">
    <source>
        <dbReference type="ARBA" id="ARBA00022452"/>
    </source>
</evidence>
<dbReference type="RefSeq" id="WP_147904539.1">
    <property type="nucleotide sequence ID" value="NZ_BAAAGC010000009.1"/>
</dbReference>
<dbReference type="GO" id="GO:0009279">
    <property type="term" value="C:cell outer membrane"/>
    <property type="evidence" value="ECO:0007669"/>
    <property type="project" value="UniProtKB-SubCell"/>
</dbReference>
<dbReference type="InterPro" id="IPR012910">
    <property type="entry name" value="Plug_dom"/>
</dbReference>
<evidence type="ECO:0000256" key="5">
    <source>
        <dbReference type="ARBA" id="ARBA00022692"/>
    </source>
</evidence>
<protein>
    <submittedName>
        <fullName evidence="17">TonB-dependent hemoglobin/transferrin/lactoferrin family receptor</fullName>
    </submittedName>
</protein>
<evidence type="ECO:0000256" key="6">
    <source>
        <dbReference type="ARBA" id="ARBA00022729"/>
    </source>
</evidence>
<dbReference type="NCBIfam" id="TIGR01785">
    <property type="entry name" value="TonB-hemin"/>
    <property type="match status" value="1"/>
</dbReference>
<accession>A0A5C8LX41</accession>
<reference evidence="17 18" key="1">
    <citation type="submission" date="2019-08" db="EMBL/GenBank/DDBJ databases">
        <title>Draft genome analysis of Rheinheimera tangshanensis isolated from the roots of fresh rice plants (Oryza sativa).</title>
        <authorList>
            <person name="Yu Q."/>
            <person name="Qi Y."/>
            <person name="Zhang H."/>
            <person name="Pu J."/>
        </authorList>
    </citation>
    <scope>NUCLEOTIDE SEQUENCE [LARGE SCALE GENOMIC DNA]</scope>
    <source>
        <strain evidence="17 18">JA3-B52</strain>
    </source>
</reference>
<dbReference type="InterPro" id="IPR039426">
    <property type="entry name" value="TonB-dep_rcpt-like"/>
</dbReference>
<dbReference type="InterPro" id="IPR010917">
    <property type="entry name" value="TonB_rcpt_CS"/>
</dbReference>
<dbReference type="EMBL" id="VRLR01000007">
    <property type="protein sequence ID" value="TXK80239.1"/>
    <property type="molecule type" value="Genomic_DNA"/>
</dbReference>
<keyword evidence="8 11" id="KW-0472">Membrane</keyword>
<evidence type="ECO:0000259" key="15">
    <source>
        <dbReference type="Pfam" id="PF00593"/>
    </source>
</evidence>
<keyword evidence="5 11" id="KW-0812">Transmembrane</keyword>
<dbReference type="Proteomes" id="UP000321814">
    <property type="component" value="Unassembled WGS sequence"/>
</dbReference>
<dbReference type="Pfam" id="PF07715">
    <property type="entry name" value="Plug"/>
    <property type="match status" value="1"/>
</dbReference>
<evidence type="ECO:0000313" key="17">
    <source>
        <dbReference type="EMBL" id="TXK80239.1"/>
    </source>
</evidence>
<evidence type="ECO:0000256" key="14">
    <source>
        <dbReference type="SAM" id="SignalP"/>
    </source>
</evidence>
<dbReference type="SUPFAM" id="SSF56935">
    <property type="entry name" value="Porins"/>
    <property type="match status" value="1"/>
</dbReference>
<dbReference type="PANTHER" id="PTHR30069:SF29">
    <property type="entry name" value="HEMOGLOBIN AND HEMOGLOBIN-HAPTOGLOBIN-BINDING PROTEIN 1-RELATED"/>
    <property type="match status" value="1"/>
</dbReference>
<keyword evidence="18" id="KW-1185">Reference proteome</keyword>
<comment type="caution">
    <text evidence="17">The sequence shown here is derived from an EMBL/GenBank/DDBJ whole genome shotgun (WGS) entry which is preliminary data.</text>
</comment>
<dbReference type="GO" id="GO:0044718">
    <property type="term" value="P:siderophore transmembrane transport"/>
    <property type="evidence" value="ECO:0007669"/>
    <property type="project" value="TreeGrafter"/>
</dbReference>
<evidence type="ECO:0000256" key="9">
    <source>
        <dbReference type="ARBA" id="ARBA00023170"/>
    </source>
</evidence>
<keyword evidence="6 14" id="KW-0732">Signal</keyword>
<evidence type="ECO:0000313" key="18">
    <source>
        <dbReference type="Proteomes" id="UP000321814"/>
    </source>
</evidence>
<dbReference type="InterPro" id="IPR010949">
    <property type="entry name" value="TonB_Hb/transfer/lactofer_rcpt"/>
</dbReference>
<dbReference type="CDD" id="cd01347">
    <property type="entry name" value="ligand_gated_channel"/>
    <property type="match status" value="1"/>
</dbReference>
<evidence type="ECO:0000256" key="12">
    <source>
        <dbReference type="PROSITE-ProRule" id="PRU10144"/>
    </source>
</evidence>
<gene>
    <name evidence="17" type="ORF">FU839_11945</name>
</gene>
<feature type="domain" description="TonB-dependent receptor plug" evidence="16">
    <location>
        <begin position="48"/>
        <end position="163"/>
    </location>
</feature>
<keyword evidence="9 17" id="KW-0675">Receptor</keyword>
<dbReference type="PROSITE" id="PS01156">
    <property type="entry name" value="TONB_DEPENDENT_REC_2"/>
    <property type="match status" value="1"/>
</dbReference>
<evidence type="ECO:0000256" key="7">
    <source>
        <dbReference type="ARBA" id="ARBA00023077"/>
    </source>
</evidence>
<name>A0A5C8LX41_9GAMM</name>
<dbReference type="PANTHER" id="PTHR30069">
    <property type="entry name" value="TONB-DEPENDENT OUTER MEMBRANE RECEPTOR"/>
    <property type="match status" value="1"/>
</dbReference>
<dbReference type="InterPro" id="IPR000531">
    <property type="entry name" value="Beta-barrel_TonB"/>
</dbReference>
<evidence type="ECO:0000256" key="10">
    <source>
        <dbReference type="ARBA" id="ARBA00023237"/>
    </source>
</evidence>
<keyword evidence="4 11" id="KW-1134">Transmembrane beta strand</keyword>
<keyword evidence="7 13" id="KW-0798">TonB box</keyword>
<dbReference type="Gene3D" id="2.170.130.10">
    <property type="entry name" value="TonB-dependent receptor, plug domain"/>
    <property type="match status" value="1"/>
</dbReference>
<feature type="domain" description="TonB-dependent receptor-like beta-barrel" evidence="15">
    <location>
        <begin position="258"/>
        <end position="732"/>
    </location>
</feature>
<organism evidence="17 18">
    <name type="scientific">Rheinheimera tangshanensis</name>
    <dbReference type="NCBI Taxonomy" id="400153"/>
    <lineage>
        <taxon>Bacteria</taxon>
        <taxon>Pseudomonadati</taxon>
        <taxon>Pseudomonadota</taxon>
        <taxon>Gammaproteobacteria</taxon>
        <taxon>Chromatiales</taxon>
        <taxon>Chromatiaceae</taxon>
        <taxon>Rheinheimera</taxon>
    </lineage>
</organism>
<dbReference type="InterPro" id="IPR036942">
    <property type="entry name" value="Beta-barrel_TonB_sf"/>
</dbReference>
<comment type="similarity">
    <text evidence="2">Belongs to the TonB-dependent receptor family. Hemoglobin/haptoglobin binding protein subfamily.</text>
</comment>
<feature type="signal peptide" evidence="14">
    <location>
        <begin position="1"/>
        <end position="22"/>
    </location>
</feature>
<evidence type="ECO:0000256" key="2">
    <source>
        <dbReference type="ARBA" id="ARBA00008143"/>
    </source>
</evidence>
<evidence type="ECO:0000256" key="13">
    <source>
        <dbReference type="RuleBase" id="RU003357"/>
    </source>
</evidence>
<evidence type="ECO:0000256" key="1">
    <source>
        <dbReference type="ARBA" id="ARBA00004571"/>
    </source>
</evidence>
<dbReference type="GO" id="GO:0015232">
    <property type="term" value="F:heme transmembrane transporter activity"/>
    <property type="evidence" value="ECO:0007669"/>
    <property type="project" value="InterPro"/>
</dbReference>
<evidence type="ECO:0000256" key="8">
    <source>
        <dbReference type="ARBA" id="ARBA00023136"/>
    </source>
</evidence>
<dbReference type="Pfam" id="PF00593">
    <property type="entry name" value="TonB_dep_Rec_b-barrel"/>
    <property type="match status" value="1"/>
</dbReference>
<dbReference type="GO" id="GO:0015344">
    <property type="term" value="F:siderophore uptake transmembrane transporter activity"/>
    <property type="evidence" value="ECO:0007669"/>
    <property type="project" value="TreeGrafter"/>
</dbReference>
<dbReference type="OrthoDB" id="9764669at2"/>
<dbReference type="Gene3D" id="2.40.170.20">
    <property type="entry name" value="TonB-dependent receptor, beta-barrel domain"/>
    <property type="match status" value="1"/>
</dbReference>
<evidence type="ECO:0000256" key="11">
    <source>
        <dbReference type="PROSITE-ProRule" id="PRU01360"/>
    </source>
</evidence>
<comment type="subcellular location">
    <subcellularLocation>
        <location evidence="1 11">Cell outer membrane</location>
        <topology evidence="1 11">Multi-pass membrane protein</topology>
    </subcellularLocation>
</comment>
<sequence>MPCSKTVIAVAISSLFSTSLLAEVAAEEAAKELSQLDAVTVTATALEDKKSTTANSTVIKAKQLEQQQVQRLEDMVRYIPGVSLTDQGRFGSAGFNIRGLEGNQVAMTVDGLSVGETLNPPTYAFYDFFAAGRGGIDPDAVKQIEIVKGADAIAAGSGSLGGAVLFVTKDAADYLEPEGNDTFVRLKAAYSGANDETQGTVTVANRTGKLEALAVLTKREGHEMENYADSAERQAITGSGRPVADPQDNSSHNILTKLKYQLTETQDIGLTAELFKADIDTNNLSWLSRSYLTRTSDDQQERSRIGLQYNWLAGHQLFDAFSTSLDYQKTQNDAFTLMLAPASAARLCTAGPCYRSEDRDYEQDLLKWAFALDKELHTQGSSHQLVYGGALEQKSVDFSAIDTSYVGQTMAVAKQEIDPDFVPETDADLWHLYLRDSIKFNDSAFSLISGLRYDHVAYSPTLNQGFTDATGTVQDASFSALTGQLVGTYQLTEQQSVALQLGRGFRAPSTEEMYFQTSSVSRTDKATGATVSGLYGSVSNPNLDAEYSTNLELAYQWQGENSRIKLAVFKDNYQDMIAIATRVQNPNTVYQNCTTSGCTETQGNAYTINENVGDVDVTGIEIQGAWRFGQNWSSQLAYTHHDGEKENGDPMITISPDKLVAGVSYRATDWWSLAANLSYSAEVKAEDAYETEDDGTQTALVTYLPNSSTVMDLVSTMEFGDNWLLNVGVYNLLDKEYYRWERIRYAASSRNNISADGILRYSEPGRYAKLSVSYSF</sequence>